<accession>A0A6S6SU27</accession>
<dbReference type="EMBL" id="CACVAY010000040">
    <property type="protein sequence ID" value="CAA6809614.1"/>
    <property type="molecule type" value="Genomic_DNA"/>
</dbReference>
<dbReference type="PANTHER" id="PTHR48100:SF1">
    <property type="entry name" value="HISTIDINE PHOSPHATASE FAMILY PROTEIN-RELATED"/>
    <property type="match status" value="1"/>
</dbReference>
<dbReference type="InterPro" id="IPR029033">
    <property type="entry name" value="His_PPase_superfam"/>
</dbReference>
<dbReference type="GO" id="GO:0005737">
    <property type="term" value="C:cytoplasm"/>
    <property type="evidence" value="ECO:0007669"/>
    <property type="project" value="TreeGrafter"/>
</dbReference>
<reference evidence="1" key="1">
    <citation type="submission" date="2020-01" db="EMBL/GenBank/DDBJ databases">
        <authorList>
            <person name="Meier V. D."/>
            <person name="Meier V D."/>
        </authorList>
    </citation>
    <scope>NUCLEOTIDE SEQUENCE</scope>
    <source>
        <strain evidence="1">HLG_WM_MAG_07</strain>
    </source>
</reference>
<dbReference type="CDD" id="cd07067">
    <property type="entry name" value="HP_PGM_like"/>
    <property type="match status" value="1"/>
</dbReference>
<dbReference type="InterPro" id="IPR050275">
    <property type="entry name" value="PGM_Phosphatase"/>
</dbReference>
<gene>
    <name evidence="1" type="ORF">HELGO_WM13168</name>
</gene>
<dbReference type="PANTHER" id="PTHR48100">
    <property type="entry name" value="BROAD-SPECIFICITY PHOSPHATASE YOR283W-RELATED"/>
    <property type="match status" value="1"/>
</dbReference>
<dbReference type="AlphaFoldDB" id="A0A6S6SU27"/>
<evidence type="ECO:0000313" key="1">
    <source>
        <dbReference type="EMBL" id="CAA6809614.1"/>
    </source>
</evidence>
<protein>
    <submittedName>
        <fullName evidence="1">Probable phosphoglycerate mutase</fullName>
    </submittedName>
</protein>
<organism evidence="1">
    <name type="scientific">uncultured Thiotrichaceae bacterium</name>
    <dbReference type="NCBI Taxonomy" id="298394"/>
    <lineage>
        <taxon>Bacteria</taxon>
        <taxon>Pseudomonadati</taxon>
        <taxon>Pseudomonadota</taxon>
        <taxon>Gammaproteobacteria</taxon>
        <taxon>Thiotrichales</taxon>
        <taxon>Thiotrichaceae</taxon>
        <taxon>environmental samples</taxon>
    </lineage>
</organism>
<sequence>MPHRKTIIDCIRHGEPLGGRMYRGSGTDHLLSEPGWTQMHEQIETHLRIHSIWDVVITSPMSRCLDFAEDVKKEYRLPCEIVYDFREASYGVWEGLTPDEVKEKFGRKYTDFYKDPVNNRPKGAESLYEFSERVATSLEKVFKKYKGKRILLISHAGVMRAMMCIVLKTPLASQQQIHIPYAGMVQLIEEKRGRRISIL</sequence>
<dbReference type="PIRSF" id="PIRSF000709">
    <property type="entry name" value="6PFK_2-Ptase"/>
    <property type="match status" value="1"/>
</dbReference>
<proteinExistence type="predicted"/>
<dbReference type="InterPro" id="IPR013078">
    <property type="entry name" value="His_Pase_superF_clade-1"/>
</dbReference>
<dbReference type="GO" id="GO:0016791">
    <property type="term" value="F:phosphatase activity"/>
    <property type="evidence" value="ECO:0007669"/>
    <property type="project" value="TreeGrafter"/>
</dbReference>
<dbReference type="Gene3D" id="3.40.50.1240">
    <property type="entry name" value="Phosphoglycerate mutase-like"/>
    <property type="match status" value="1"/>
</dbReference>
<dbReference type="Pfam" id="PF00300">
    <property type="entry name" value="His_Phos_1"/>
    <property type="match status" value="1"/>
</dbReference>
<name>A0A6S6SU27_9GAMM</name>
<dbReference type="SUPFAM" id="SSF53254">
    <property type="entry name" value="Phosphoglycerate mutase-like"/>
    <property type="match status" value="1"/>
</dbReference>